<dbReference type="InterPro" id="IPR002347">
    <property type="entry name" value="SDR_fam"/>
</dbReference>
<dbReference type="Gene3D" id="3.40.50.720">
    <property type="entry name" value="NAD(P)-binding Rossmann-like Domain"/>
    <property type="match status" value="1"/>
</dbReference>
<dbReference type="PRINTS" id="PR00081">
    <property type="entry name" value="GDHRDH"/>
</dbReference>
<reference evidence="3 4" key="2">
    <citation type="submission" date="2019-01" db="EMBL/GenBank/DDBJ databases">
        <title>The decoding of complex shrimp genome reveals the adaptation for benthos swimmer, frequently molting mechanism and breeding impact on genome.</title>
        <authorList>
            <person name="Sun Y."/>
            <person name="Gao Y."/>
            <person name="Yu Y."/>
        </authorList>
    </citation>
    <scope>NUCLEOTIDE SEQUENCE [LARGE SCALE GENOMIC DNA]</scope>
    <source>
        <tissue evidence="3">Muscle</tissue>
    </source>
</reference>
<reference evidence="3 4" key="1">
    <citation type="submission" date="2018-04" db="EMBL/GenBank/DDBJ databases">
        <authorList>
            <person name="Zhang X."/>
            <person name="Yuan J."/>
            <person name="Li F."/>
            <person name="Xiang J."/>
        </authorList>
    </citation>
    <scope>NUCLEOTIDE SEQUENCE [LARGE SCALE GENOMIC DNA]</scope>
    <source>
        <tissue evidence="3">Muscle</tissue>
    </source>
</reference>
<accession>A0A3R7PE54</accession>
<organism evidence="3 4">
    <name type="scientific">Penaeus vannamei</name>
    <name type="common">Whiteleg shrimp</name>
    <name type="synonym">Litopenaeus vannamei</name>
    <dbReference type="NCBI Taxonomy" id="6689"/>
    <lineage>
        <taxon>Eukaryota</taxon>
        <taxon>Metazoa</taxon>
        <taxon>Ecdysozoa</taxon>
        <taxon>Arthropoda</taxon>
        <taxon>Crustacea</taxon>
        <taxon>Multicrustacea</taxon>
        <taxon>Malacostraca</taxon>
        <taxon>Eumalacostraca</taxon>
        <taxon>Eucarida</taxon>
        <taxon>Decapoda</taxon>
        <taxon>Dendrobranchiata</taxon>
        <taxon>Penaeoidea</taxon>
        <taxon>Penaeidae</taxon>
        <taxon>Penaeus</taxon>
    </lineage>
</organism>
<evidence type="ECO:0000313" key="3">
    <source>
        <dbReference type="EMBL" id="ROT62769.1"/>
    </source>
</evidence>
<comment type="caution">
    <text evidence="3">The sequence shown here is derived from an EMBL/GenBank/DDBJ whole genome shotgun (WGS) entry which is preliminary data.</text>
</comment>
<dbReference type="Pfam" id="PF00106">
    <property type="entry name" value="adh_short"/>
    <property type="match status" value="1"/>
</dbReference>
<dbReference type="OrthoDB" id="2102561at2759"/>
<dbReference type="Proteomes" id="UP000283509">
    <property type="component" value="Unassembled WGS sequence"/>
</dbReference>
<keyword evidence="2" id="KW-0812">Transmembrane</keyword>
<dbReference type="PANTHER" id="PTHR43313">
    <property type="entry name" value="SHORT-CHAIN DEHYDROGENASE/REDUCTASE FAMILY 9C"/>
    <property type="match status" value="1"/>
</dbReference>
<evidence type="ECO:0000313" key="4">
    <source>
        <dbReference type="Proteomes" id="UP000283509"/>
    </source>
</evidence>
<comment type="similarity">
    <text evidence="1">Belongs to the short-chain dehydrogenases/reductases (SDR) family.</text>
</comment>
<feature type="transmembrane region" description="Helical" evidence="2">
    <location>
        <begin position="12"/>
        <end position="36"/>
    </location>
</feature>
<dbReference type="InterPro" id="IPR036291">
    <property type="entry name" value="NAD(P)-bd_dom_sf"/>
</dbReference>
<keyword evidence="2" id="KW-1133">Transmembrane helix</keyword>
<dbReference type="PANTHER" id="PTHR43313:SF50">
    <property type="entry name" value="GH26015P"/>
    <property type="match status" value="1"/>
</dbReference>
<evidence type="ECO:0000256" key="2">
    <source>
        <dbReference type="SAM" id="Phobius"/>
    </source>
</evidence>
<dbReference type="EMBL" id="QCYY01003553">
    <property type="protein sequence ID" value="ROT62769.1"/>
    <property type="molecule type" value="Genomic_DNA"/>
</dbReference>
<dbReference type="GO" id="GO:0008202">
    <property type="term" value="P:steroid metabolic process"/>
    <property type="evidence" value="ECO:0007669"/>
    <property type="project" value="TreeGrafter"/>
</dbReference>
<keyword evidence="2" id="KW-0472">Membrane</keyword>
<dbReference type="SUPFAM" id="SSF51735">
    <property type="entry name" value="NAD(P)-binding Rossmann-fold domains"/>
    <property type="match status" value="1"/>
</dbReference>
<evidence type="ECO:0000256" key="1">
    <source>
        <dbReference type="RuleBase" id="RU000363"/>
    </source>
</evidence>
<protein>
    <submittedName>
        <fullName evidence="3">Putative D-beta-hydroxybutyrate dehydrogenase, mitochondrial-like</fullName>
    </submittedName>
</protein>
<dbReference type="GO" id="GO:0016491">
    <property type="term" value="F:oxidoreductase activity"/>
    <property type="evidence" value="ECO:0007669"/>
    <property type="project" value="TreeGrafter"/>
</dbReference>
<keyword evidence="4" id="KW-1185">Reference proteome</keyword>
<name>A0A3R7PE54_PENVA</name>
<dbReference type="PRINTS" id="PR00080">
    <property type="entry name" value="SDRFAMILY"/>
</dbReference>
<proteinExistence type="inferred from homology"/>
<gene>
    <name evidence="3" type="ORF">C7M84_019352</name>
</gene>
<sequence>MAVTYDKAARVLFWGGVSSALASLLALLGLASWWPAFLASWTLAGATYLTLASFKVFSVGKAVLITGCDSGFGFATALFLDQMMDVTQQEQIDNALSSVRSLLPPGEVLWGLVNNAGVSQYGAVEWVSMDDYRSICEVNLFGTIAVTKAFLPLIRSAKGRVVNVGSVRGRMTSPLGAAYEVSKYGVEAFSDVLRRVSQMQGNGESFPLIC</sequence>
<dbReference type="AlphaFoldDB" id="A0A3R7PE54"/>